<protein>
    <submittedName>
        <fullName evidence="1">Heme-binding protein</fullName>
    </submittedName>
</protein>
<dbReference type="Gene3D" id="3.30.450.150">
    <property type="entry name" value="Haem-degrading domain"/>
    <property type="match status" value="1"/>
</dbReference>
<dbReference type="EMBL" id="CP042433">
    <property type="protein sequence ID" value="QEC57278.1"/>
    <property type="molecule type" value="Genomic_DNA"/>
</dbReference>
<dbReference type="PANTHER" id="PTHR34309">
    <property type="entry name" value="SLR1406 PROTEIN"/>
    <property type="match status" value="1"/>
</dbReference>
<dbReference type="PANTHER" id="PTHR34309:SF1">
    <property type="entry name" value="PROTEIN GLCG"/>
    <property type="match status" value="1"/>
</dbReference>
<dbReference type="Proteomes" id="UP000321204">
    <property type="component" value="Chromosome"/>
</dbReference>
<organism evidence="1 2">
    <name type="scientific">Flavisolibacter ginsenosidimutans</name>
    <dbReference type="NCBI Taxonomy" id="661481"/>
    <lineage>
        <taxon>Bacteria</taxon>
        <taxon>Pseudomonadati</taxon>
        <taxon>Bacteroidota</taxon>
        <taxon>Chitinophagia</taxon>
        <taxon>Chitinophagales</taxon>
        <taxon>Chitinophagaceae</taxon>
        <taxon>Flavisolibacter</taxon>
    </lineage>
</organism>
<accession>A0A5B8UL47</accession>
<reference evidence="1 2" key="1">
    <citation type="journal article" date="2015" name="Int. J. Syst. Evol. Microbiol.">
        <title>Flavisolibacter ginsenosidimutans sp. nov., with ginsenoside-converting activity isolated from soil used for cultivating ginseng.</title>
        <authorList>
            <person name="Zhao Y."/>
            <person name="Liu Q."/>
            <person name="Kang M.S."/>
            <person name="Jin F."/>
            <person name="Yu H."/>
            <person name="Im W.T."/>
        </authorList>
    </citation>
    <scope>NUCLEOTIDE SEQUENCE [LARGE SCALE GENOMIC DNA]</scope>
    <source>
        <strain evidence="1 2">Gsoil 636</strain>
    </source>
</reference>
<sequence length="140" mass="14863">MLLKKFSISLALAKQIAEKAEAEAVKQNLAVCIAVVNDAGRLVYFLKMDDSTNASGDIAIAKAQHAVNYRRDTRYHEEFLKQGQLRVLALPNTLSIEGGVQLVYDSKLIGAIGVSGAAAADDGRIATAGATFLSAIKGKE</sequence>
<evidence type="ECO:0000313" key="2">
    <source>
        <dbReference type="Proteomes" id="UP000321204"/>
    </source>
</evidence>
<name>A0A5B8UL47_9BACT</name>
<dbReference type="InterPro" id="IPR005624">
    <property type="entry name" value="PduO/GlcC-like"/>
</dbReference>
<proteinExistence type="predicted"/>
<dbReference type="AlphaFoldDB" id="A0A5B8UL47"/>
<gene>
    <name evidence="1" type="ORF">FSB75_15695</name>
</gene>
<dbReference type="KEGG" id="fgg:FSB75_15695"/>
<dbReference type="InterPro" id="IPR038084">
    <property type="entry name" value="PduO/GlcC-like_sf"/>
</dbReference>
<dbReference type="RefSeq" id="WP_146789425.1">
    <property type="nucleotide sequence ID" value="NZ_BAABIO010000003.1"/>
</dbReference>
<dbReference type="SUPFAM" id="SSF143744">
    <property type="entry name" value="GlcG-like"/>
    <property type="match status" value="1"/>
</dbReference>
<keyword evidence="2" id="KW-1185">Reference proteome</keyword>
<dbReference type="InterPro" id="IPR052517">
    <property type="entry name" value="GlcG_carb_metab_protein"/>
</dbReference>
<dbReference type="OrthoDB" id="9778896at2"/>
<dbReference type="Pfam" id="PF03928">
    <property type="entry name" value="HbpS-like"/>
    <property type="match status" value="1"/>
</dbReference>
<evidence type="ECO:0000313" key="1">
    <source>
        <dbReference type="EMBL" id="QEC57278.1"/>
    </source>
</evidence>